<comment type="similarity">
    <text evidence="4">Belongs to the class-I pyridoxal-phosphate-dependent aminotransferase family.</text>
</comment>
<dbReference type="InterPro" id="IPR004838">
    <property type="entry name" value="NHTrfase_class1_PyrdxlP-BS"/>
</dbReference>
<protein>
    <recommendedName>
        <fullName evidence="4">Aminotransferase</fullName>
        <ecNumber evidence="4">2.6.1.-</ecNumber>
    </recommendedName>
</protein>
<dbReference type="EC" id="2.6.1.-" evidence="4"/>
<dbReference type="EMBL" id="JBHUOQ010000001">
    <property type="protein sequence ID" value="MFD2829603.1"/>
    <property type="molecule type" value="Genomic_DNA"/>
</dbReference>
<evidence type="ECO:0000259" key="5">
    <source>
        <dbReference type="Pfam" id="PF00155"/>
    </source>
</evidence>
<dbReference type="RefSeq" id="WP_377771744.1">
    <property type="nucleotide sequence ID" value="NZ_JBHUOQ010000001.1"/>
</dbReference>
<dbReference type="PROSITE" id="PS00105">
    <property type="entry name" value="AA_TRANSFER_CLASS_1"/>
    <property type="match status" value="1"/>
</dbReference>
<evidence type="ECO:0000313" key="6">
    <source>
        <dbReference type="EMBL" id="MFD2829603.1"/>
    </source>
</evidence>
<proteinExistence type="inferred from homology"/>
<accession>A0ABW5WWJ4</accession>
<dbReference type="InterPro" id="IPR015421">
    <property type="entry name" value="PyrdxlP-dep_Trfase_major"/>
</dbReference>
<dbReference type="InterPro" id="IPR050881">
    <property type="entry name" value="LL-DAP_aminotransferase"/>
</dbReference>
<keyword evidence="7" id="KW-1185">Reference proteome</keyword>
<evidence type="ECO:0000256" key="4">
    <source>
        <dbReference type="RuleBase" id="RU000481"/>
    </source>
</evidence>
<dbReference type="Gene3D" id="3.90.1150.10">
    <property type="entry name" value="Aspartate Aminotransferase, domain 1"/>
    <property type="match status" value="1"/>
</dbReference>
<dbReference type="PANTHER" id="PTHR42832:SF3">
    <property type="entry name" value="L-GLUTAMINE--4-(METHYLSULFANYL)-2-OXOBUTANOATE AMINOTRANSFERASE"/>
    <property type="match status" value="1"/>
</dbReference>
<keyword evidence="2 4" id="KW-0032">Aminotransferase</keyword>
<dbReference type="Gene3D" id="3.40.640.10">
    <property type="entry name" value="Type I PLP-dependent aspartate aminotransferase-like (Major domain)"/>
    <property type="match status" value="1"/>
</dbReference>
<feature type="domain" description="Aminotransferase class I/classII large" evidence="5">
    <location>
        <begin position="28"/>
        <end position="376"/>
    </location>
</feature>
<dbReference type="Pfam" id="PF00155">
    <property type="entry name" value="Aminotran_1_2"/>
    <property type="match status" value="1"/>
</dbReference>
<sequence>MPNRLLESIPPSYFGSAMSKKLEAGKKRVINLAVGIPDQPTPEQVINAVKQSVEQPENQRYGVFRGKASFKEAIIAFYQSEYDVKLSEENIAVLYGTKSALVQFPMTFIEPGEGVYLPNPGYADYEAGVNLARGEVYDLPLHPENHFLPVYDALNPEEVENARLIYLNYPSNPLGAVADKSFFDETINRFKNTKTRIVHDFAYAPFSYSGKHPSILQSDPEFECSMEIYSLSKGFNMSGFRVGFAVGNPEMIESINKFQDHTQTGMWGVLQDAAVAALSSAPDVLPEQQRIFLKRKNYIVSEFEAMGVPLNPIEGGIFGWLPVPEGFDGESFTGYLLKEQSILVTPGIPFGSRGRNYIRISLAVEDADLEELVSRFKEIKDLWQ</sequence>
<dbReference type="InterPro" id="IPR015424">
    <property type="entry name" value="PyrdxlP-dep_Trfase"/>
</dbReference>
<reference evidence="7" key="1">
    <citation type="journal article" date="2019" name="Int. J. Syst. Evol. Microbiol.">
        <title>The Global Catalogue of Microorganisms (GCM) 10K type strain sequencing project: providing services to taxonomists for standard genome sequencing and annotation.</title>
        <authorList>
            <consortium name="The Broad Institute Genomics Platform"/>
            <consortium name="The Broad Institute Genome Sequencing Center for Infectious Disease"/>
            <person name="Wu L."/>
            <person name="Ma J."/>
        </authorList>
    </citation>
    <scope>NUCLEOTIDE SEQUENCE [LARGE SCALE GENOMIC DNA]</scope>
    <source>
        <strain evidence="7">KCTC 33575</strain>
    </source>
</reference>
<dbReference type="Proteomes" id="UP001597519">
    <property type="component" value="Unassembled WGS sequence"/>
</dbReference>
<comment type="cofactor">
    <cofactor evidence="1 4">
        <name>pyridoxal 5'-phosphate</name>
        <dbReference type="ChEBI" id="CHEBI:597326"/>
    </cofactor>
</comment>
<dbReference type="InterPro" id="IPR015422">
    <property type="entry name" value="PyrdxlP-dep_Trfase_small"/>
</dbReference>
<dbReference type="SUPFAM" id="SSF53383">
    <property type="entry name" value="PLP-dependent transferases"/>
    <property type="match status" value="1"/>
</dbReference>
<evidence type="ECO:0000256" key="1">
    <source>
        <dbReference type="ARBA" id="ARBA00001933"/>
    </source>
</evidence>
<comment type="caution">
    <text evidence="6">The sequence shown here is derived from an EMBL/GenBank/DDBJ whole genome shotgun (WGS) entry which is preliminary data.</text>
</comment>
<evidence type="ECO:0000256" key="3">
    <source>
        <dbReference type="ARBA" id="ARBA00022679"/>
    </source>
</evidence>
<organism evidence="6 7">
    <name type="scientific">Corticicoccus populi</name>
    <dbReference type="NCBI Taxonomy" id="1812821"/>
    <lineage>
        <taxon>Bacteria</taxon>
        <taxon>Bacillati</taxon>
        <taxon>Bacillota</taxon>
        <taxon>Bacilli</taxon>
        <taxon>Bacillales</taxon>
        <taxon>Staphylococcaceae</taxon>
        <taxon>Corticicoccus</taxon>
    </lineage>
</organism>
<dbReference type="PANTHER" id="PTHR42832">
    <property type="entry name" value="AMINO ACID AMINOTRANSFERASE"/>
    <property type="match status" value="1"/>
</dbReference>
<dbReference type="CDD" id="cd00609">
    <property type="entry name" value="AAT_like"/>
    <property type="match status" value="1"/>
</dbReference>
<evidence type="ECO:0000313" key="7">
    <source>
        <dbReference type="Proteomes" id="UP001597519"/>
    </source>
</evidence>
<gene>
    <name evidence="6" type="ORF">ACFSX4_03925</name>
</gene>
<dbReference type="GO" id="GO:0008483">
    <property type="term" value="F:transaminase activity"/>
    <property type="evidence" value="ECO:0007669"/>
    <property type="project" value="UniProtKB-KW"/>
</dbReference>
<name>A0ABW5WWJ4_9STAP</name>
<dbReference type="InterPro" id="IPR004839">
    <property type="entry name" value="Aminotransferase_I/II_large"/>
</dbReference>
<keyword evidence="3 4" id="KW-0808">Transferase</keyword>
<evidence type="ECO:0000256" key="2">
    <source>
        <dbReference type="ARBA" id="ARBA00022576"/>
    </source>
</evidence>